<sequence length="189" mass="21381">MSTKFEGKPITGPYARGWRAGAARYPIRTFHYIAYRRPESAETWFGGAVFLPLSGWDAHSRTFVRGITTVKGERITRPDAEVAAIGWNQYHDLKLGEERVFWPAYDRKLAALQHRRSNIWTSASDVPEPTAPVPVTDELKSTALWIAHARVKVVDDASPTETTPAEEDDFDKHDECDHLFWSEVQGIPS</sequence>
<dbReference type="AlphaFoldDB" id="A0AAF1BLS8"/>
<dbReference type="Proteomes" id="UP000827549">
    <property type="component" value="Chromosome 4"/>
</dbReference>
<dbReference type="RefSeq" id="XP_062628607.1">
    <property type="nucleotide sequence ID" value="XM_062772623.1"/>
</dbReference>
<name>A0AAF1BLS8_9TREE</name>
<organism evidence="1 2">
    <name type="scientific">Vanrija pseudolonga</name>
    <dbReference type="NCBI Taxonomy" id="143232"/>
    <lineage>
        <taxon>Eukaryota</taxon>
        <taxon>Fungi</taxon>
        <taxon>Dikarya</taxon>
        <taxon>Basidiomycota</taxon>
        <taxon>Agaricomycotina</taxon>
        <taxon>Tremellomycetes</taxon>
        <taxon>Trichosporonales</taxon>
        <taxon>Trichosporonaceae</taxon>
        <taxon>Vanrija</taxon>
    </lineage>
</organism>
<evidence type="ECO:0000313" key="2">
    <source>
        <dbReference type="Proteomes" id="UP000827549"/>
    </source>
</evidence>
<proteinExistence type="predicted"/>
<reference evidence="1" key="1">
    <citation type="submission" date="2023-10" db="EMBL/GenBank/DDBJ databases">
        <authorList>
            <person name="Noh H."/>
        </authorList>
    </citation>
    <scope>NUCLEOTIDE SEQUENCE</scope>
    <source>
        <strain evidence="1">DUCC4014</strain>
    </source>
</reference>
<accession>A0AAF1BLS8</accession>
<dbReference type="EMBL" id="CP086717">
    <property type="protein sequence ID" value="WOO82575.1"/>
    <property type="molecule type" value="Genomic_DNA"/>
</dbReference>
<gene>
    <name evidence="1" type="ORF">LOC62_04G006058</name>
</gene>
<dbReference type="GeneID" id="87809285"/>
<keyword evidence="2" id="KW-1185">Reference proteome</keyword>
<protein>
    <submittedName>
        <fullName evidence="1">Uncharacterized protein</fullName>
    </submittedName>
</protein>
<evidence type="ECO:0000313" key="1">
    <source>
        <dbReference type="EMBL" id="WOO82575.1"/>
    </source>
</evidence>